<evidence type="ECO:0000259" key="8">
    <source>
        <dbReference type="PROSITE" id="PS50110"/>
    </source>
</evidence>
<evidence type="ECO:0000313" key="9">
    <source>
        <dbReference type="EMBL" id="USR89594.1"/>
    </source>
</evidence>
<name>A0ABY5AK90_9CYAN</name>
<keyword evidence="10" id="KW-1185">Reference proteome</keyword>
<dbReference type="Gene3D" id="1.10.287.130">
    <property type="match status" value="1"/>
</dbReference>
<dbReference type="InterPro" id="IPR005467">
    <property type="entry name" value="His_kinase_dom"/>
</dbReference>
<dbReference type="InterPro" id="IPR001789">
    <property type="entry name" value="Sig_transdc_resp-reg_receiver"/>
</dbReference>
<dbReference type="SUPFAM" id="SSF55874">
    <property type="entry name" value="ATPase domain of HSP90 chaperone/DNA topoisomerase II/histidine kinase"/>
    <property type="match status" value="1"/>
</dbReference>
<dbReference type="SMART" id="SM00388">
    <property type="entry name" value="HisKA"/>
    <property type="match status" value="1"/>
</dbReference>
<dbReference type="SMART" id="SM00448">
    <property type="entry name" value="REC"/>
    <property type="match status" value="1"/>
</dbReference>
<dbReference type="InterPro" id="IPR003594">
    <property type="entry name" value="HATPase_dom"/>
</dbReference>
<feature type="domain" description="Response regulatory" evidence="8">
    <location>
        <begin position="4"/>
        <end position="120"/>
    </location>
</feature>
<keyword evidence="4" id="KW-0808">Transferase</keyword>
<dbReference type="PANTHER" id="PTHR43547">
    <property type="entry name" value="TWO-COMPONENT HISTIDINE KINASE"/>
    <property type="match status" value="1"/>
</dbReference>
<dbReference type="Pfam" id="PF00512">
    <property type="entry name" value="HisKA"/>
    <property type="match status" value="1"/>
</dbReference>
<evidence type="ECO:0000313" key="10">
    <source>
        <dbReference type="Proteomes" id="UP001056708"/>
    </source>
</evidence>
<keyword evidence="5" id="KW-0902">Two-component regulatory system</keyword>
<dbReference type="InterPro" id="IPR003661">
    <property type="entry name" value="HisK_dim/P_dom"/>
</dbReference>
<dbReference type="Pfam" id="PF02518">
    <property type="entry name" value="HATPase_c"/>
    <property type="match status" value="1"/>
</dbReference>
<dbReference type="PRINTS" id="PR00344">
    <property type="entry name" value="BCTRLSENSOR"/>
</dbReference>
<evidence type="ECO:0000259" key="7">
    <source>
        <dbReference type="PROSITE" id="PS50109"/>
    </source>
</evidence>
<protein>
    <recommendedName>
        <fullName evidence="2">histidine kinase</fullName>
        <ecNumber evidence="2">2.7.13.3</ecNumber>
    </recommendedName>
</protein>
<dbReference type="SUPFAM" id="SSF47384">
    <property type="entry name" value="Homodimeric domain of signal transducing histidine kinase"/>
    <property type="match status" value="1"/>
</dbReference>
<dbReference type="EC" id="2.7.13.3" evidence="2"/>
<feature type="modified residue" description="4-aspartylphosphate" evidence="6">
    <location>
        <position position="53"/>
    </location>
</feature>
<evidence type="ECO:0000256" key="1">
    <source>
        <dbReference type="ARBA" id="ARBA00000085"/>
    </source>
</evidence>
<dbReference type="SUPFAM" id="SSF52172">
    <property type="entry name" value="CheY-like"/>
    <property type="match status" value="1"/>
</dbReference>
<dbReference type="Gene3D" id="3.30.565.10">
    <property type="entry name" value="Histidine kinase-like ATPase, C-terminal domain"/>
    <property type="match status" value="1"/>
</dbReference>
<dbReference type="InterPro" id="IPR011006">
    <property type="entry name" value="CheY-like_superfamily"/>
</dbReference>
<sequence length="363" mass="40256">MTAAILVIDDEPDNFDVIDALLSQEDYELSYAASGSAALSSLESYNPDLILLDVMIPDIDGIEICRRLKEMPKWRTVPVIMVTALSSKDNLARCLEAGADDFVGKPVNGLELRARVKSMLRLKYQYDELQGLLQLREDLVKMILHDVRNPLSGLLLGLELLRSPNYPEAKRLHRLETVYSLAQSVETLVEELLQVTLTEAGQLTLNYSSVDVGELVQSCLTRFEAIAAQKNLSLVSQCPDTPLTGLELDAALFQRVLDNLLSNAIKFSPQGTEIIMTVRELNPEQIQIEVIDGGPGVPDELRERIFEKYEIGTMMANISQIGLGLAFCKMVIQGHQGTIQVHPHLPQGSVFQILLPRHPSPDS</sequence>
<organism evidence="9 10">
    <name type="scientific">Phormidium yuhuli AB48</name>
    <dbReference type="NCBI Taxonomy" id="2940671"/>
    <lineage>
        <taxon>Bacteria</taxon>
        <taxon>Bacillati</taxon>
        <taxon>Cyanobacteriota</taxon>
        <taxon>Cyanophyceae</taxon>
        <taxon>Oscillatoriophycideae</taxon>
        <taxon>Oscillatoriales</taxon>
        <taxon>Oscillatoriaceae</taxon>
        <taxon>Phormidium</taxon>
        <taxon>Phormidium yuhuli</taxon>
    </lineage>
</organism>
<keyword evidence="4" id="KW-0418">Kinase</keyword>
<dbReference type="PANTHER" id="PTHR43547:SF2">
    <property type="entry name" value="HYBRID SIGNAL TRANSDUCTION HISTIDINE KINASE C"/>
    <property type="match status" value="1"/>
</dbReference>
<dbReference type="EMBL" id="CP098611">
    <property type="protein sequence ID" value="USR89594.1"/>
    <property type="molecule type" value="Genomic_DNA"/>
</dbReference>
<dbReference type="PROSITE" id="PS50109">
    <property type="entry name" value="HIS_KIN"/>
    <property type="match status" value="1"/>
</dbReference>
<dbReference type="InterPro" id="IPR004358">
    <property type="entry name" value="Sig_transdc_His_kin-like_C"/>
</dbReference>
<reference evidence="9" key="1">
    <citation type="submission" date="2022-06" db="EMBL/GenBank/DDBJ databases">
        <title>Genome sequence of Phormidium yuhuli AB48 isolated from an industrial photobioreactor environment.</title>
        <authorList>
            <person name="Qiu Y."/>
            <person name="Noonan A.J.C."/>
            <person name="Dofher K."/>
            <person name="Koch M."/>
            <person name="Kieft B."/>
            <person name="Lin X."/>
            <person name="Ziels R.M."/>
            <person name="Hallam S.J."/>
        </authorList>
    </citation>
    <scope>NUCLEOTIDE SEQUENCE</scope>
    <source>
        <strain evidence="9">AB48</strain>
    </source>
</reference>
<evidence type="ECO:0000256" key="3">
    <source>
        <dbReference type="ARBA" id="ARBA00022553"/>
    </source>
</evidence>
<dbReference type="SMART" id="SM00387">
    <property type="entry name" value="HATPase_c"/>
    <property type="match status" value="1"/>
</dbReference>
<dbReference type="RefSeq" id="WP_252660407.1">
    <property type="nucleotide sequence ID" value="NZ_CP098611.1"/>
</dbReference>
<dbReference type="CDD" id="cd00075">
    <property type="entry name" value="HATPase"/>
    <property type="match status" value="1"/>
</dbReference>
<evidence type="ECO:0000256" key="5">
    <source>
        <dbReference type="ARBA" id="ARBA00023012"/>
    </source>
</evidence>
<proteinExistence type="predicted"/>
<feature type="domain" description="Histidine kinase" evidence="7">
    <location>
        <begin position="142"/>
        <end position="359"/>
    </location>
</feature>
<accession>A0ABY5AK90</accession>
<dbReference type="InterPro" id="IPR036097">
    <property type="entry name" value="HisK_dim/P_sf"/>
</dbReference>
<dbReference type="Pfam" id="PF00072">
    <property type="entry name" value="Response_reg"/>
    <property type="match status" value="1"/>
</dbReference>
<comment type="catalytic activity">
    <reaction evidence="1">
        <text>ATP + protein L-histidine = ADP + protein N-phospho-L-histidine.</text>
        <dbReference type="EC" id="2.7.13.3"/>
    </reaction>
</comment>
<gene>
    <name evidence="9" type="ORF">NEA10_11945</name>
</gene>
<dbReference type="Gene3D" id="3.40.50.2300">
    <property type="match status" value="1"/>
</dbReference>
<dbReference type="InterPro" id="IPR036890">
    <property type="entry name" value="HATPase_C_sf"/>
</dbReference>
<dbReference type="Proteomes" id="UP001056708">
    <property type="component" value="Chromosome"/>
</dbReference>
<evidence type="ECO:0000256" key="6">
    <source>
        <dbReference type="PROSITE-ProRule" id="PRU00169"/>
    </source>
</evidence>
<keyword evidence="3 6" id="KW-0597">Phosphoprotein</keyword>
<evidence type="ECO:0000256" key="4">
    <source>
        <dbReference type="ARBA" id="ARBA00022777"/>
    </source>
</evidence>
<dbReference type="PROSITE" id="PS50110">
    <property type="entry name" value="RESPONSE_REGULATORY"/>
    <property type="match status" value="1"/>
</dbReference>
<evidence type="ECO:0000256" key="2">
    <source>
        <dbReference type="ARBA" id="ARBA00012438"/>
    </source>
</evidence>